<protein>
    <recommendedName>
        <fullName evidence="5">Succinate--CoA ligase [ADP-forming] subunit beta</fullName>
        <ecNumber evidence="5">6.2.1.5</ecNumber>
    </recommendedName>
    <alternativeName>
        <fullName evidence="5">Succinyl-CoA synthetase subunit beta</fullName>
        <shortName evidence="5">SCS-beta</shortName>
    </alternativeName>
</protein>
<keyword evidence="4 5" id="KW-0460">Magnesium</keyword>
<feature type="binding site" evidence="5">
    <location>
        <position position="216"/>
    </location>
    <ligand>
        <name>Mg(2+)</name>
        <dbReference type="ChEBI" id="CHEBI:18420"/>
    </ligand>
</feature>
<evidence type="ECO:0000259" key="7">
    <source>
        <dbReference type="PROSITE" id="PS50975"/>
    </source>
</evidence>
<dbReference type="PANTHER" id="PTHR11815:SF10">
    <property type="entry name" value="SUCCINATE--COA LIGASE [GDP-FORMING] SUBUNIT BETA, MITOCHONDRIAL"/>
    <property type="match status" value="1"/>
</dbReference>
<comment type="cofactor">
    <cofactor evidence="5">
        <name>Mg(2+)</name>
        <dbReference type="ChEBI" id="CHEBI:18420"/>
    </cofactor>
    <text evidence="5">Binds 1 Mg(2+) ion per subunit.</text>
</comment>
<evidence type="ECO:0000256" key="2">
    <source>
        <dbReference type="ARBA" id="ARBA00022723"/>
    </source>
</evidence>
<keyword evidence="9" id="KW-1185">Reference proteome</keyword>
<dbReference type="InterPro" id="IPR011761">
    <property type="entry name" value="ATP-grasp"/>
</dbReference>
<feature type="binding site" evidence="5">
    <location>
        <begin position="57"/>
        <end position="59"/>
    </location>
    <ligand>
        <name>ATP</name>
        <dbReference type="ChEBI" id="CHEBI:30616"/>
    </ligand>
</feature>
<dbReference type="Pfam" id="PF00549">
    <property type="entry name" value="Ligase_CoA"/>
    <property type="match status" value="1"/>
</dbReference>
<comment type="pathway">
    <text evidence="5">Carbohydrate metabolism; tricarboxylic acid cycle; succinate from succinyl-CoA (ligase route): step 1/1.</text>
</comment>
<keyword evidence="2 5" id="KW-0479">Metal-binding</keyword>
<dbReference type="Gene3D" id="3.30.1490.20">
    <property type="entry name" value="ATP-grasp fold, A domain"/>
    <property type="match status" value="1"/>
</dbReference>
<dbReference type="InterPro" id="IPR016102">
    <property type="entry name" value="Succinyl-CoA_synth-like"/>
</dbReference>
<evidence type="ECO:0000313" key="9">
    <source>
        <dbReference type="Proteomes" id="UP000247917"/>
    </source>
</evidence>
<evidence type="ECO:0000256" key="1">
    <source>
        <dbReference type="ARBA" id="ARBA00022598"/>
    </source>
</evidence>
<feature type="binding site" evidence="5">
    <location>
        <position position="202"/>
    </location>
    <ligand>
        <name>Mg(2+)</name>
        <dbReference type="ChEBI" id="CHEBI:18420"/>
    </ligand>
</feature>
<comment type="function">
    <text evidence="5">Succinyl-CoA synthetase functions in the citric acid cycle (TCA), coupling the hydrolysis of succinyl-CoA to the synthesis of either ATP or GTP and thus represents the only step of substrate-level phosphorylation in the TCA. The beta subunit provides nucleotide specificity of the enzyme and binds the substrate succinate, while the binding sites for coenzyme A and phosphate are found in the alpha subunit.</text>
</comment>
<name>A0ABM6WNK7_9FLAO</name>
<dbReference type="EMBL" id="CP029812">
    <property type="protein sequence ID" value="AWU40063.1"/>
    <property type="molecule type" value="Genomic_DNA"/>
</dbReference>
<keyword evidence="1 5" id="KW-0436">Ligase</keyword>
<comment type="caution">
    <text evidence="5">Lacks conserved residue(s) required for the propagation of feature annotation.</text>
</comment>
<comment type="catalytic activity">
    <reaction evidence="5">
        <text>GTP + succinate + CoA = succinyl-CoA + GDP + phosphate</text>
        <dbReference type="Rhea" id="RHEA:22120"/>
        <dbReference type="ChEBI" id="CHEBI:30031"/>
        <dbReference type="ChEBI" id="CHEBI:37565"/>
        <dbReference type="ChEBI" id="CHEBI:43474"/>
        <dbReference type="ChEBI" id="CHEBI:57287"/>
        <dbReference type="ChEBI" id="CHEBI:57292"/>
        <dbReference type="ChEBI" id="CHEBI:58189"/>
    </reaction>
</comment>
<dbReference type="SUPFAM" id="SSF56059">
    <property type="entry name" value="Glutathione synthetase ATP-binding domain-like"/>
    <property type="match status" value="1"/>
</dbReference>
<reference evidence="8 9" key="1">
    <citation type="journal article" date="2018" name="Genome Biol. Evol.">
        <title>Parallel and Gradual Genome Erosion in the Blattabacterium Endosymbionts of Mastotermes darwiniensis and Cryptocercus Wood Roaches.</title>
        <authorList>
            <person name="Kinjo Y."/>
            <person name="Bourguignon T."/>
            <person name="Tong K.J."/>
            <person name="Kuwahara H."/>
            <person name="Lim S.J."/>
            <person name="Yoon K.B."/>
            <person name="Shigenobu S."/>
            <person name="Park Y.C."/>
            <person name="Nalepa C.A."/>
            <person name="Hongoh Y."/>
            <person name="Ohkuma M."/>
            <person name="Lo N."/>
            <person name="Tokuda G."/>
        </authorList>
    </citation>
    <scope>NUCLEOTIDE SEQUENCE [LARGE SCALE GENOMIC DNA]</scope>
    <source>
        <strain evidence="8 9">CPUsv</strain>
    </source>
</reference>
<organism evidence="8 9">
    <name type="scientific">Blattabacterium punctulatus</name>
    <dbReference type="NCBI Taxonomy" id="164514"/>
    <lineage>
        <taxon>Bacteria</taxon>
        <taxon>Pseudomonadati</taxon>
        <taxon>Bacteroidota</taxon>
        <taxon>Flavobacteriia</taxon>
        <taxon>Flavobacteriales</taxon>
        <taxon>Blattabacteriaceae</taxon>
        <taxon>Blattabacterium</taxon>
    </lineage>
</organism>
<dbReference type="NCBIfam" id="NF001913">
    <property type="entry name" value="PRK00696.1"/>
    <property type="match status" value="1"/>
</dbReference>
<dbReference type="EC" id="6.2.1.5" evidence="5"/>
<dbReference type="Proteomes" id="UP000247917">
    <property type="component" value="Chromosome"/>
</dbReference>
<dbReference type="Pfam" id="PF08442">
    <property type="entry name" value="ATP-grasp_2"/>
    <property type="match status" value="1"/>
</dbReference>
<dbReference type="InterPro" id="IPR005811">
    <property type="entry name" value="SUCC_ACL_C"/>
</dbReference>
<feature type="binding site" evidence="5">
    <location>
        <position position="267"/>
    </location>
    <ligand>
        <name>substrate</name>
        <note>ligand shared with subunit alpha</note>
    </ligand>
</feature>
<feature type="binding site" evidence="5">
    <location>
        <position position="115"/>
    </location>
    <ligand>
        <name>ATP</name>
        <dbReference type="ChEBI" id="CHEBI:30616"/>
    </ligand>
</feature>
<keyword evidence="5 6" id="KW-0067">ATP-binding</keyword>
<dbReference type="Gene3D" id="3.30.470.20">
    <property type="entry name" value="ATP-grasp fold, B domain"/>
    <property type="match status" value="1"/>
</dbReference>
<gene>
    <name evidence="5" type="primary">sucC</name>
    <name evidence="8" type="ORF">DM808_02810</name>
</gene>
<dbReference type="RefSeq" id="WP_110495426.1">
    <property type="nucleotide sequence ID" value="NZ_CP029811.1"/>
</dbReference>
<evidence type="ECO:0000256" key="3">
    <source>
        <dbReference type="ARBA" id="ARBA00022741"/>
    </source>
</evidence>
<comment type="catalytic activity">
    <reaction evidence="5">
        <text>succinate + ATP + CoA = succinyl-CoA + ADP + phosphate</text>
        <dbReference type="Rhea" id="RHEA:17661"/>
        <dbReference type="ChEBI" id="CHEBI:30031"/>
        <dbReference type="ChEBI" id="CHEBI:30616"/>
        <dbReference type="ChEBI" id="CHEBI:43474"/>
        <dbReference type="ChEBI" id="CHEBI:57287"/>
        <dbReference type="ChEBI" id="CHEBI:57292"/>
        <dbReference type="ChEBI" id="CHEBI:456216"/>
        <dbReference type="EC" id="6.2.1.5"/>
    </reaction>
</comment>
<dbReference type="InterPro" id="IPR005809">
    <property type="entry name" value="Succ_CoA_ligase-like_bsu"/>
</dbReference>
<keyword evidence="3 5" id="KW-0547">Nucleotide-binding</keyword>
<dbReference type="InterPro" id="IPR017866">
    <property type="entry name" value="Succ-CoA_synthase_bsu_CS"/>
</dbReference>
<dbReference type="Gene3D" id="3.40.50.261">
    <property type="entry name" value="Succinyl-CoA synthetase domains"/>
    <property type="match status" value="1"/>
</dbReference>
<dbReference type="HAMAP" id="MF_00558">
    <property type="entry name" value="Succ_CoA_beta"/>
    <property type="match status" value="1"/>
</dbReference>
<dbReference type="InterPro" id="IPR013650">
    <property type="entry name" value="ATP-grasp_succ-CoA_synth-type"/>
</dbReference>
<evidence type="ECO:0000256" key="6">
    <source>
        <dbReference type="PROSITE-ProRule" id="PRU00409"/>
    </source>
</evidence>
<accession>A0ABM6WNK7</accession>
<comment type="similarity">
    <text evidence="5">Belongs to the succinate/malate CoA ligase beta subunit family.</text>
</comment>
<dbReference type="PIRSF" id="PIRSF001554">
    <property type="entry name" value="SucCS_beta"/>
    <property type="match status" value="1"/>
</dbReference>
<feature type="domain" description="ATP-grasp" evidence="7">
    <location>
        <begin position="9"/>
        <end position="230"/>
    </location>
</feature>
<dbReference type="PROSITE" id="PS50975">
    <property type="entry name" value="ATP_GRASP"/>
    <property type="match status" value="1"/>
</dbReference>
<dbReference type="GO" id="GO:0016874">
    <property type="term" value="F:ligase activity"/>
    <property type="evidence" value="ECO:0007669"/>
    <property type="project" value="UniProtKB-KW"/>
</dbReference>
<feature type="binding site" evidence="5">
    <location>
        <begin position="324"/>
        <end position="326"/>
    </location>
    <ligand>
        <name>substrate</name>
        <note>ligand shared with subunit alpha</note>
    </ligand>
</feature>
<dbReference type="NCBIfam" id="TIGR01016">
    <property type="entry name" value="sucCoAbeta"/>
    <property type="match status" value="1"/>
</dbReference>
<comment type="subunit">
    <text evidence="5">Heterotetramer of two alpha and two beta subunits.</text>
</comment>
<sequence>MNLHEFQGKEILNSFSVHVPYGIIATSPEEAVKAAKIVFKTTNKKSLVIKAQVHAGGRGKGGGIKIVRSLEEVYKKSKEILGNYLITPQTSKKGKLVHKVLISENVYFSDHLPKEYYLSIMLNRDLEKNVIIYSKEGGMDIEYISKKYPDKIYIEEIDPSWGLHLFQTRKIGFNLGIQNLSSFLISLYNAYLSCDATLLEINPLIHTVDNKIIAVDTKIIIDDNALFRQKKYANLFDREEKNSMEIEAFEYKLNFLKLEGNVGCMVNGAGLAMATMDMIKSCGGYPANFLDIGGDADKKRVEKAFLLIWKDPSVQVILINIFGGIVRCDTVAEGIINSYHHIDNDINKIPVVVRLQGTNEKIAKKKLETSKLPIYSTYTLKEASDKIKEILSN</sequence>
<dbReference type="PANTHER" id="PTHR11815">
    <property type="entry name" value="SUCCINYL-COA SYNTHETASE BETA CHAIN"/>
    <property type="match status" value="1"/>
</dbReference>
<proteinExistence type="inferred from homology"/>
<evidence type="ECO:0000256" key="4">
    <source>
        <dbReference type="ARBA" id="ARBA00022842"/>
    </source>
</evidence>
<feature type="binding site" evidence="5">
    <location>
        <position position="50"/>
    </location>
    <ligand>
        <name>ATP</name>
        <dbReference type="ChEBI" id="CHEBI:30616"/>
    </ligand>
</feature>
<evidence type="ECO:0000256" key="5">
    <source>
        <dbReference type="HAMAP-Rule" id="MF_00558"/>
    </source>
</evidence>
<dbReference type="SUPFAM" id="SSF52210">
    <property type="entry name" value="Succinyl-CoA synthetase domains"/>
    <property type="match status" value="1"/>
</dbReference>
<dbReference type="PROSITE" id="PS01217">
    <property type="entry name" value="SUCCINYL_COA_LIG_3"/>
    <property type="match status" value="1"/>
</dbReference>
<evidence type="ECO:0000313" key="8">
    <source>
        <dbReference type="EMBL" id="AWU40063.1"/>
    </source>
</evidence>
<dbReference type="InterPro" id="IPR013815">
    <property type="entry name" value="ATP_grasp_subdomain_1"/>
</dbReference>
<feature type="binding site" evidence="5">
    <location>
        <position position="106"/>
    </location>
    <ligand>
        <name>ATP</name>
        <dbReference type="ChEBI" id="CHEBI:30616"/>
    </ligand>
</feature>
<keyword evidence="5" id="KW-0816">Tricarboxylic acid cycle</keyword>